<dbReference type="InterPro" id="IPR000700">
    <property type="entry name" value="PAS-assoc_C"/>
</dbReference>
<dbReference type="EMBL" id="OBQD01000003">
    <property type="protein sequence ID" value="SOC36758.1"/>
    <property type="molecule type" value="Genomic_DNA"/>
</dbReference>
<dbReference type="RefSeq" id="WP_097136924.1">
    <property type="nucleotide sequence ID" value="NZ_OBQD01000003.1"/>
</dbReference>
<dbReference type="SMART" id="SM00086">
    <property type="entry name" value="PAC"/>
    <property type="match status" value="1"/>
</dbReference>
<feature type="domain" description="Response regulatory" evidence="7">
    <location>
        <begin position="1038"/>
        <end position="1152"/>
    </location>
</feature>
<keyword evidence="5" id="KW-1133">Transmembrane helix</keyword>
<dbReference type="PANTHER" id="PTHR43065">
    <property type="entry name" value="SENSOR HISTIDINE KINASE"/>
    <property type="match status" value="1"/>
</dbReference>
<keyword evidence="3 4" id="KW-0597">Phosphoprotein</keyword>
<accession>A0A285U5V3</accession>
<dbReference type="InterPro" id="IPR001610">
    <property type="entry name" value="PAC"/>
</dbReference>
<dbReference type="PROSITE" id="PS50110">
    <property type="entry name" value="RESPONSE_REGULATORY"/>
    <property type="match status" value="1"/>
</dbReference>
<dbReference type="EC" id="2.7.13.3" evidence="2"/>
<feature type="domain" description="PAC" evidence="9">
    <location>
        <begin position="609"/>
        <end position="662"/>
    </location>
</feature>
<evidence type="ECO:0000259" key="9">
    <source>
        <dbReference type="PROSITE" id="PS50113"/>
    </source>
</evidence>
<dbReference type="SUPFAM" id="SSF47384">
    <property type="entry name" value="Homodimeric domain of signal transducing histidine kinase"/>
    <property type="match status" value="1"/>
</dbReference>
<feature type="domain" description="PAS" evidence="8">
    <location>
        <begin position="534"/>
        <end position="597"/>
    </location>
</feature>
<dbReference type="CDD" id="cd00156">
    <property type="entry name" value="REC"/>
    <property type="match status" value="1"/>
</dbReference>
<dbReference type="SUPFAM" id="SSF55874">
    <property type="entry name" value="ATPase domain of HSP90 chaperone/DNA topoisomerase II/histidine kinase"/>
    <property type="match status" value="1"/>
</dbReference>
<dbReference type="InterPro" id="IPR000014">
    <property type="entry name" value="PAS"/>
</dbReference>
<dbReference type="SMART" id="SM00091">
    <property type="entry name" value="PAS"/>
    <property type="match status" value="3"/>
</dbReference>
<dbReference type="Gene3D" id="3.30.450.20">
    <property type="entry name" value="PAS domain"/>
    <property type="match status" value="4"/>
</dbReference>
<keyword evidence="5" id="KW-0472">Membrane</keyword>
<dbReference type="CDD" id="cd00082">
    <property type="entry name" value="HisKA"/>
    <property type="match status" value="1"/>
</dbReference>
<reference evidence="10 11" key="1">
    <citation type="submission" date="2017-08" db="EMBL/GenBank/DDBJ databases">
        <authorList>
            <person name="de Groot N.N."/>
        </authorList>
    </citation>
    <scope>NUCLEOTIDE SEQUENCE [LARGE SCALE GENOMIC DNA]</scope>
    <source>
        <strain evidence="10 11">JC85</strain>
    </source>
</reference>
<protein>
    <recommendedName>
        <fullName evidence="2">histidine kinase</fullName>
        <ecNumber evidence="2">2.7.13.3</ecNumber>
    </recommendedName>
</protein>
<dbReference type="InterPro" id="IPR035965">
    <property type="entry name" value="PAS-like_dom_sf"/>
</dbReference>
<feature type="transmembrane region" description="Helical" evidence="5">
    <location>
        <begin position="355"/>
        <end position="376"/>
    </location>
</feature>
<feature type="domain" description="Histidine kinase" evidence="6">
    <location>
        <begin position="807"/>
        <end position="1019"/>
    </location>
</feature>
<dbReference type="PROSITE" id="PS51257">
    <property type="entry name" value="PROKAR_LIPOPROTEIN"/>
    <property type="match status" value="1"/>
</dbReference>
<name>A0A285U5V3_9HYPH</name>
<dbReference type="InterPro" id="IPR001789">
    <property type="entry name" value="Sig_transdc_resp-reg_receiver"/>
</dbReference>
<dbReference type="AlphaFoldDB" id="A0A285U5V3"/>
<evidence type="ECO:0000259" key="6">
    <source>
        <dbReference type="PROSITE" id="PS50109"/>
    </source>
</evidence>
<dbReference type="Gene3D" id="1.10.287.130">
    <property type="match status" value="1"/>
</dbReference>
<dbReference type="SMART" id="SM00448">
    <property type="entry name" value="REC"/>
    <property type="match status" value="1"/>
</dbReference>
<dbReference type="SUPFAM" id="SSF55785">
    <property type="entry name" value="PYP-like sensor domain (PAS domain)"/>
    <property type="match status" value="3"/>
</dbReference>
<dbReference type="Pfam" id="PF00512">
    <property type="entry name" value="HisKA"/>
    <property type="match status" value="1"/>
</dbReference>
<dbReference type="SMART" id="SM00387">
    <property type="entry name" value="HATPase_c"/>
    <property type="match status" value="1"/>
</dbReference>
<dbReference type="InterPro" id="IPR013656">
    <property type="entry name" value="PAS_4"/>
</dbReference>
<dbReference type="Gene3D" id="3.40.50.2300">
    <property type="match status" value="1"/>
</dbReference>
<dbReference type="SMART" id="SM00388">
    <property type="entry name" value="HisKA"/>
    <property type="match status" value="1"/>
</dbReference>
<dbReference type="InterPro" id="IPR036097">
    <property type="entry name" value="HisK_dim/P_sf"/>
</dbReference>
<evidence type="ECO:0000256" key="1">
    <source>
        <dbReference type="ARBA" id="ARBA00000085"/>
    </source>
</evidence>
<dbReference type="NCBIfam" id="TIGR00229">
    <property type="entry name" value="sensory_box"/>
    <property type="match status" value="2"/>
</dbReference>
<dbReference type="Pfam" id="PF02518">
    <property type="entry name" value="HATPase_c"/>
    <property type="match status" value="1"/>
</dbReference>
<dbReference type="Pfam" id="PF08448">
    <property type="entry name" value="PAS_4"/>
    <property type="match status" value="2"/>
</dbReference>
<evidence type="ECO:0000259" key="8">
    <source>
        <dbReference type="PROSITE" id="PS50112"/>
    </source>
</evidence>
<dbReference type="Pfam" id="PF00072">
    <property type="entry name" value="Response_reg"/>
    <property type="match status" value="1"/>
</dbReference>
<evidence type="ECO:0000256" key="4">
    <source>
        <dbReference type="PROSITE-ProRule" id="PRU00169"/>
    </source>
</evidence>
<evidence type="ECO:0000256" key="2">
    <source>
        <dbReference type="ARBA" id="ARBA00012438"/>
    </source>
</evidence>
<evidence type="ECO:0000259" key="7">
    <source>
        <dbReference type="PROSITE" id="PS50110"/>
    </source>
</evidence>
<sequence>MAQRMSGFGPSSWLLLACSLPLFALIVGLAGDHFDRQRSALLSELETLAGEQQHALETMLAEASRELSRMRLTMEDRLADPAASPVGVLSGQMRKSSATVDGRVVEGLEWASPAAGTEGGNLVAVADLLDNPDTSTATVKAGIELLSTLSLERRLGSSSHWSYFISSAGDFAVFLPGTTLQAMLDAAPQRLRRTDAAGFLRDWLAYDVFQRGVPQRNPHRRAYWTSVHAEPGGAGRMVSYAAPVYEGDLFRGVVGTDILLSAFDGILRHMEQPIGMLAILDQYGEIAGLNGVAFSADTRLMREHVAALQIPEGQRPNFSLVGDDWLLTRSLEGSPFRLAYVVPVADVRAQVAPQMASYGLILLGLAGALAMTLYFLHRAFIGPSIKLARYVADHMAGVTCERPRVPETWREHFDAIAVAFTNSRKYRARLEESEARLLAATSSLVDGFAIFDSNGRPVVVNKAFTELLQETDAAGISACLSALIGRHDDKEAEPVLFKGRWITGRRHGMPMGGEVVLLRDVTAAKQAEIQLRDSEERYRTMVDTQTEFVARYTPDGTTTFVNDAYCRYMGMSKERLLNREGSDFDLIVPEDRDTHRQHVLSLSPEHPSSTIVFRSLAPTGDSVRWEEWTDTGIFDEAGNLVEMQSIGRDITERKLAEEALRASEARMAAFMKHAPVAILSKDRNGRFTMANPETVKRLKHSETELIGCTTAEIIPFAEAEMMDRSVREVLVTGEVQVEEQYHPSLAPFLYSLFIRFPLRSQDGGVEGVGVFVVDQTPQKLAEEELDRQKEALHQNEKLAALGSLLAGVAHELNNPLSIVVGYAGMLHELATDEPTKRRTKEIQLAAERCARIVRTFLAMARSKPVEKRCVDIEKILDDVTELAAYGLRSNGIIIERERFQPALPPVLADADQLHQVFMNVLLNSQQAMMDQDGPRRLSLKTDVVGNEIVIDLRDSGPGIDETVRQRAFEPFFTTKPQGVGTGIGLSVCLGIVKAHGGEMSLEPADGGGTLCRVSLPTTEMAPHTAAATETGAFRLSGRILVVDDEPAIAHYISEALSAEGVDVTVASDGPAARRAILTGIFDAVLTDLRMPDMSGERLLAFVGEHRPSLAGRVLIMTGDALSADVNLSAAGIAVVEKPIDLATLREALRPLMSTADNVPPATRVS</sequence>
<dbReference type="GO" id="GO:0000155">
    <property type="term" value="F:phosphorelay sensor kinase activity"/>
    <property type="evidence" value="ECO:0007669"/>
    <property type="project" value="InterPro"/>
</dbReference>
<dbReference type="InterPro" id="IPR036890">
    <property type="entry name" value="HATPase_C_sf"/>
</dbReference>
<keyword evidence="11" id="KW-1185">Reference proteome</keyword>
<dbReference type="PROSITE" id="PS50109">
    <property type="entry name" value="HIS_KIN"/>
    <property type="match status" value="1"/>
</dbReference>
<comment type="catalytic activity">
    <reaction evidence="1">
        <text>ATP + protein L-histidine = ADP + protein N-phospho-L-histidine.</text>
        <dbReference type="EC" id="2.7.13.3"/>
    </reaction>
</comment>
<dbReference type="PRINTS" id="PR00344">
    <property type="entry name" value="BCTRLSENSOR"/>
</dbReference>
<evidence type="ECO:0000256" key="5">
    <source>
        <dbReference type="SAM" id="Phobius"/>
    </source>
</evidence>
<dbReference type="InterPro" id="IPR003594">
    <property type="entry name" value="HATPase_dom"/>
</dbReference>
<dbReference type="Proteomes" id="UP000219167">
    <property type="component" value="Unassembled WGS sequence"/>
</dbReference>
<feature type="modified residue" description="4-aspartylphosphate" evidence="4">
    <location>
        <position position="1087"/>
    </location>
</feature>
<dbReference type="PROSITE" id="PS50113">
    <property type="entry name" value="PAC"/>
    <property type="match status" value="1"/>
</dbReference>
<dbReference type="SUPFAM" id="SSF52172">
    <property type="entry name" value="CheY-like"/>
    <property type="match status" value="1"/>
</dbReference>
<evidence type="ECO:0000313" key="11">
    <source>
        <dbReference type="Proteomes" id="UP000219167"/>
    </source>
</evidence>
<dbReference type="Gene3D" id="3.30.565.10">
    <property type="entry name" value="Histidine kinase-like ATPase, C-terminal domain"/>
    <property type="match status" value="1"/>
</dbReference>
<dbReference type="PROSITE" id="PS50112">
    <property type="entry name" value="PAS"/>
    <property type="match status" value="2"/>
</dbReference>
<keyword evidence="5" id="KW-0812">Transmembrane</keyword>
<dbReference type="OrthoDB" id="9808408at2"/>
<dbReference type="InterPro" id="IPR005467">
    <property type="entry name" value="His_kinase_dom"/>
</dbReference>
<dbReference type="PANTHER" id="PTHR43065:SF42">
    <property type="entry name" value="TWO-COMPONENT SENSOR PPRA"/>
    <property type="match status" value="1"/>
</dbReference>
<dbReference type="InterPro" id="IPR011006">
    <property type="entry name" value="CheY-like_superfamily"/>
</dbReference>
<organism evidence="10 11">
    <name type="scientific">Rhizobium subbaraonis</name>
    <dbReference type="NCBI Taxonomy" id="908946"/>
    <lineage>
        <taxon>Bacteria</taxon>
        <taxon>Pseudomonadati</taxon>
        <taxon>Pseudomonadota</taxon>
        <taxon>Alphaproteobacteria</taxon>
        <taxon>Hyphomicrobiales</taxon>
        <taxon>Rhizobiaceae</taxon>
        <taxon>Rhizobium/Agrobacterium group</taxon>
        <taxon>Rhizobium</taxon>
    </lineage>
</organism>
<gene>
    <name evidence="10" type="ORF">SAMN05892877_10396</name>
</gene>
<dbReference type="CDD" id="cd00130">
    <property type="entry name" value="PAS"/>
    <property type="match status" value="2"/>
</dbReference>
<dbReference type="InterPro" id="IPR004358">
    <property type="entry name" value="Sig_transdc_His_kin-like_C"/>
</dbReference>
<proteinExistence type="predicted"/>
<feature type="domain" description="PAS" evidence="8">
    <location>
        <begin position="663"/>
        <end position="733"/>
    </location>
</feature>
<dbReference type="InterPro" id="IPR003661">
    <property type="entry name" value="HisK_dim/P_dom"/>
</dbReference>
<evidence type="ECO:0000256" key="3">
    <source>
        <dbReference type="ARBA" id="ARBA00022553"/>
    </source>
</evidence>
<evidence type="ECO:0000313" key="10">
    <source>
        <dbReference type="EMBL" id="SOC36758.1"/>
    </source>
</evidence>